<protein>
    <recommendedName>
        <fullName evidence="4">Periplasmic solute binding protein</fullName>
    </recommendedName>
</protein>
<reference evidence="2 3" key="1">
    <citation type="journal article" date="2012" name="J. Bacteriol.">
        <title>Complete genome sequence of strain 1860, a crenarchaeon of the genus pyrobaculum able to grow with various electron acceptors.</title>
        <authorList>
            <person name="Mardanov A.V."/>
            <person name="Gumerov V.M."/>
            <person name="Slobodkina G.B."/>
            <person name="Beletsky A.V."/>
            <person name="Bonch-Osmolovskaya E.A."/>
            <person name="Ravin N.V."/>
            <person name="Skryabin K.G."/>
        </authorList>
    </citation>
    <scope>NUCLEOTIDE SEQUENCE [LARGE SCALE GENOMIC DNA]</scope>
    <source>
        <strain evidence="2 3">1860</strain>
    </source>
</reference>
<keyword evidence="1" id="KW-1133">Transmembrane helix</keyword>
<keyword evidence="3" id="KW-1185">Reference proteome</keyword>
<dbReference type="Proteomes" id="UP000005867">
    <property type="component" value="Chromosome"/>
</dbReference>
<dbReference type="EMBL" id="CP003098">
    <property type="protein sequence ID" value="AET33480.1"/>
    <property type="molecule type" value="Genomic_DNA"/>
</dbReference>
<evidence type="ECO:0000256" key="1">
    <source>
        <dbReference type="SAM" id="Phobius"/>
    </source>
</evidence>
<keyword evidence="1" id="KW-0472">Membrane</keyword>
<gene>
    <name evidence="2" type="ORF">P186_2086</name>
</gene>
<evidence type="ECO:0000313" key="3">
    <source>
        <dbReference type="Proteomes" id="UP000005867"/>
    </source>
</evidence>
<feature type="transmembrane region" description="Helical" evidence="1">
    <location>
        <begin position="286"/>
        <end position="304"/>
    </location>
</feature>
<keyword evidence="1" id="KW-0812">Transmembrane</keyword>
<accession>G7VAQ2</accession>
<dbReference type="AlphaFoldDB" id="G7VAQ2"/>
<name>G7VAQ2_9CREN</name>
<dbReference type="SUPFAM" id="SSF53807">
    <property type="entry name" value="Helical backbone' metal receptor"/>
    <property type="match status" value="1"/>
</dbReference>
<sequence>MTLIALVLSAFTSAVTIVVSFPAYNIVLEEAFPQAHVVLLTKGVSDPHEYQLTAGDVEFLRSLNRSDVVVLSMHAPFELRIAEMAKNGEIKANVIDLTKIQLYLTYDGRLTTYGPGVNSHDHGLFPPNVFRLVDAVSRATGLRPNEDFMSRLSMLNATYCCRFSGRAIALTPAAEYVLYWLGYRDIAVFIKEPEVPPTPGDLQRALQYAGQGAPVLAVVVEGEARRIVDQFVQKAREAGLQPHVVVADFSKGYVKVLENVAAEISRQSTSTATAPFSNATGQADEWLFALVIAVVVLSTAAIVLKRRR</sequence>
<dbReference type="STRING" id="1104324.P186_2086"/>
<proteinExistence type="predicted"/>
<dbReference type="HOGENOM" id="CLU_870496_0_0_2"/>
<evidence type="ECO:0008006" key="4">
    <source>
        <dbReference type="Google" id="ProtNLM"/>
    </source>
</evidence>
<dbReference type="BioCyc" id="PSP1104324:GJSN-2037-MONOMER"/>
<dbReference type="KEGG" id="pyr:P186_2086"/>
<organism evidence="2 3">
    <name type="scientific">Pyrobaculum ferrireducens</name>
    <dbReference type="NCBI Taxonomy" id="1104324"/>
    <lineage>
        <taxon>Archaea</taxon>
        <taxon>Thermoproteota</taxon>
        <taxon>Thermoprotei</taxon>
        <taxon>Thermoproteales</taxon>
        <taxon>Thermoproteaceae</taxon>
        <taxon>Pyrobaculum</taxon>
    </lineage>
</organism>
<dbReference type="eggNOG" id="arCOG01005">
    <property type="taxonomic scope" value="Archaea"/>
</dbReference>
<evidence type="ECO:0000313" key="2">
    <source>
        <dbReference type="EMBL" id="AET33480.1"/>
    </source>
</evidence>